<evidence type="ECO:0000313" key="2">
    <source>
        <dbReference type="EMBL" id="KAF1960642.1"/>
    </source>
</evidence>
<sequence>MSTIEEVQAKAHKRLVTVVEVVTAELATNSLLGVKPSLAPLPILNRVRDFKDELDLSCWDDLPLEHIQAYFGKDLADVLVQEGHIKPFIDADPPPASPASPAPTAPVAPASSQDEILALKRQVEALTKEIAAKNAPPQEYTSRQVYSCPPAPENTSASPVQAIPSSWSKTASNPLRAPRASIQASSSKQYRHSPYQGKKPQASRPAHPVPPVLPRYAFAPKPLEGEAPPPPDWSYDFKYKPTPAVYQLGNGAKSSGMINLQRLSGGRHRDWDRQQLGNPRFCHDYFCTESGCYKGKDCYNRHYPPTSVEAAWLKYHHLEFFSFMEWHCAHARKHYQGYETRLFNKHTATEWGLVSPPASFGSLR</sequence>
<evidence type="ECO:0000313" key="3">
    <source>
        <dbReference type="Proteomes" id="UP000800035"/>
    </source>
</evidence>
<proteinExistence type="predicted"/>
<evidence type="ECO:0000256" key="1">
    <source>
        <dbReference type="SAM" id="MobiDB-lite"/>
    </source>
</evidence>
<keyword evidence="3" id="KW-1185">Reference proteome</keyword>
<reference evidence="2" key="1">
    <citation type="journal article" date="2020" name="Stud. Mycol.">
        <title>101 Dothideomycetes genomes: a test case for predicting lifestyles and emergence of pathogens.</title>
        <authorList>
            <person name="Haridas S."/>
            <person name="Albert R."/>
            <person name="Binder M."/>
            <person name="Bloem J."/>
            <person name="Labutti K."/>
            <person name="Salamov A."/>
            <person name="Andreopoulos B."/>
            <person name="Baker S."/>
            <person name="Barry K."/>
            <person name="Bills G."/>
            <person name="Bluhm B."/>
            <person name="Cannon C."/>
            <person name="Castanera R."/>
            <person name="Culley D."/>
            <person name="Daum C."/>
            <person name="Ezra D."/>
            <person name="Gonzalez J."/>
            <person name="Henrissat B."/>
            <person name="Kuo A."/>
            <person name="Liang C."/>
            <person name="Lipzen A."/>
            <person name="Lutzoni F."/>
            <person name="Magnuson J."/>
            <person name="Mondo S."/>
            <person name="Nolan M."/>
            <person name="Ohm R."/>
            <person name="Pangilinan J."/>
            <person name="Park H.-J."/>
            <person name="Ramirez L."/>
            <person name="Alfaro M."/>
            <person name="Sun H."/>
            <person name="Tritt A."/>
            <person name="Yoshinaga Y."/>
            <person name="Zwiers L.-H."/>
            <person name="Turgeon B."/>
            <person name="Goodwin S."/>
            <person name="Spatafora J."/>
            <person name="Crous P."/>
            <person name="Grigoriev I."/>
        </authorList>
    </citation>
    <scope>NUCLEOTIDE SEQUENCE</scope>
    <source>
        <strain evidence="2">CBS 675.92</strain>
    </source>
</reference>
<gene>
    <name evidence="2" type="ORF">CC80DRAFT_544048</name>
</gene>
<name>A0A6A5U9Y6_9PLEO</name>
<dbReference type="EMBL" id="ML976982">
    <property type="protein sequence ID" value="KAF1960642.1"/>
    <property type="molecule type" value="Genomic_DNA"/>
</dbReference>
<feature type="compositionally biased region" description="Polar residues" evidence="1">
    <location>
        <begin position="153"/>
        <end position="173"/>
    </location>
</feature>
<organism evidence="2 3">
    <name type="scientific">Byssothecium circinans</name>
    <dbReference type="NCBI Taxonomy" id="147558"/>
    <lineage>
        <taxon>Eukaryota</taxon>
        <taxon>Fungi</taxon>
        <taxon>Dikarya</taxon>
        <taxon>Ascomycota</taxon>
        <taxon>Pezizomycotina</taxon>
        <taxon>Dothideomycetes</taxon>
        <taxon>Pleosporomycetidae</taxon>
        <taxon>Pleosporales</taxon>
        <taxon>Massarineae</taxon>
        <taxon>Massarinaceae</taxon>
        <taxon>Byssothecium</taxon>
    </lineage>
</organism>
<dbReference type="Proteomes" id="UP000800035">
    <property type="component" value="Unassembled WGS sequence"/>
</dbReference>
<dbReference type="AlphaFoldDB" id="A0A6A5U9Y6"/>
<protein>
    <submittedName>
        <fullName evidence="2">Uncharacterized protein</fullName>
    </submittedName>
</protein>
<feature type="region of interest" description="Disordered" evidence="1">
    <location>
        <begin position="134"/>
        <end position="223"/>
    </location>
</feature>
<feature type="region of interest" description="Disordered" evidence="1">
    <location>
        <begin position="89"/>
        <end position="111"/>
    </location>
</feature>
<accession>A0A6A5U9Y6</accession>
<feature type="compositionally biased region" description="Pro residues" evidence="1">
    <location>
        <begin position="92"/>
        <end position="106"/>
    </location>
</feature>